<proteinExistence type="predicted"/>
<evidence type="ECO:0000313" key="3">
    <source>
        <dbReference type="Proteomes" id="UP000321026"/>
    </source>
</evidence>
<accession>A0A5C7J7Y7</accession>
<evidence type="ECO:0000313" key="2">
    <source>
        <dbReference type="EMBL" id="TXG77619.1"/>
    </source>
</evidence>
<dbReference type="Proteomes" id="UP000321026">
    <property type="component" value="Unassembled WGS sequence"/>
</dbReference>
<dbReference type="EMBL" id="SSDS01000041">
    <property type="protein sequence ID" value="TXG77619.1"/>
    <property type="molecule type" value="Genomic_DNA"/>
</dbReference>
<gene>
    <name evidence="2" type="ORF">E6Q11_02500</name>
</gene>
<feature type="region of interest" description="Disordered" evidence="1">
    <location>
        <begin position="42"/>
        <end position="75"/>
    </location>
</feature>
<name>A0A5C7J7Y7_9BACT</name>
<comment type="caution">
    <text evidence="2">The sequence shown here is derived from an EMBL/GenBank/DDBJ whole genome shotgun (WGS) entry which is preliminary data.</text>
</comment>
<dbReference type="AlphaFoldDB" id="A0A5C7J7Y7"/>
<protein>
    <submittedName>
        <fullName evidence="2">Uncharacterized protein</fullName>
    </submittedName>
</protein>
<sequence>MPGKNWEVDKKKAEEFVKGVNKGGPSFSEAVENLKRSLGAVSDLQKDTTSEDEAKRILSEKRKKASDMVAGKKGY</sequence>
<feature type="compositionally biased region" description="Basic and acidic residues" evidence="1">
    <location>
        <begin position="44"/>
        <end position="60"/>
    </location>
</feature>
<evidence type="ECO:0000256" key="1">
    <source>
        <dbReference type="SAM" id="MobiDB-lite"/>
    </source>
</evidence>
<reference evidence="2 3" key="1">
    <citation type="submission" date="2018-09" db="EMBL/GenBank/DDBJ databases">
        <title>Metagenome Assembled Genomes from an Advanced Water Purification Facility.</title>
        <authorList>
            <person name="Stamps B.W."/>
            <person name="Spear J.R."/>
        </authorList>
    </citation>
    <scope>NUCLEOTIDE SEQUENCE [LARGE SCALE GENOMIC DNA]</scope>
    <source>
        <strain evidence="2">Bin_63_2</strain>
    </source>
</reference>
<organism evidence="2 3">
    <name type="scientific">Candidatus Dojkabacteria bacterium</name>
    <dbReference type="NCBI Taxonomy" id="2099670"/>
    <lineage>
        <taxon>Bacteria</taxon>
        <taxon>Candidatus Dojkabacteria</taxon>
    </lineage>
</organism>